<dbReference type="PANTHER" id="PTHR43531:SF11">
    <property type="entry name" value="METHYL-ACCEPTING CHEMOTAXIS PROTEIN 3"/>
    <property type="match status" value="1"/>
</dbReference>
<evidence type="ECO:0000256" key="8">
    <source>
        <dbReference type="PROSITE-ProRule" id="PRU00284"/>
    </source>
</evidence>
<dbReference type="SMART" id="SM00304">
    <property type="entry name" value="HAMP"/>
    <property type="match status" value="1"/>
</dbReference>
<protein>
    <submittedName>
        <fullName evidence="12">HAMP domain-containing protein</fullName>
    </submittedName>
</protein>
<dbReference type="PROSITE" id="PS50111">
    <property type="entry name" value="CHEMOTAXIS_TRANSDUC_2"/>
    <property type="match status" value="1"/>
</dbReference>
<dbReference type="Gene3D" id="3.30.450.20">
    <property type="entry name" value="PAS domain"/>
    <property type="match status" value="1"/>
</dbReference>
<dbReference type="AlphaFoldDB" id="A0A858C0H0"/>
<keyword evidence="3" id="KW-0145">Chemotaxis</keyword>
<dbReference type="InterPro" id="IPR051310">
    <property type="entry name" value="MCP_chemotaxis"/>
</dbReference>
<dbReference type="Pfam" id="PF00672">
    <property type="entry name" value="HAMP"/>
    <property type="match status" value="1"/>
</dbReference>
<evidence type="ECO:0000256" key="6">
    <source>
        <dbReference type="ARBA" id="ARBA00023136"/>
    </source>
</evidence>
<dbReference type="PROSITE" id="PS50885">
    <property type="entry name" value="HAMP"/>
    <property type="match status" value="1"/>
</dbReference>
<comment type="subcellular location">
    <subcellularLocation>
        <location evidence="1">Cell membrane</location>
        <topology evidence="1">Multi-pass membrane protein</topology>
    </subcellularLocation>
</comment>
<evidence type="ECO:0000313" key="13">
    <source>
        <dbReference type="Proteomes" id="UP000466848"/>
    </source>
</evidence>
<dbReference type="Gene3D" id="1.10.287.950">
    <property type="entry name" value="Methyl-accepting chemotaxis protein"/>
    <property type="match status" value="1"/>
</dbReference>
<keyword evidence="4 9" id="KW-0812">Transmembrane</keyword>
<dbReference type="KEGG" id="abut:Ami103574_15240"/>
<dbReference type="Proteomes" id="UP000466848">
    <property type="component" value="Chromosome"/>
</dbReference>
<comment type="similarity">
    <text evidence="7">Belongs to the methyl-accepting chemotaxis (MCP) protein family.</text>
</comment>
<dbReference type="CDD" id="cd12912">
    <property type="entry name" value="PDC2_MCP_like"/>
    <property type="match status" value="1"/>
</dbReference>
<accession>A0A858C0H0</accession>
<evidence type="ECO:0000256" key="1">
    <source>
        <dbReference type="ARBA" id="ARBA00004651"/>
    </source>
</evidence>
<keyword evidence="8" id="KW-0807">Transducer</keyword>
<evidence type="ECO:0000256" key="4">
    <source>
        <dbReference type="ARBA" id="ARBA00022692"/>
    </source>
</evidence>
<evidence type="ECO:0000313" key="12">
    <source>
        <dbReference type="EMBL" id="QIB70564.1"/>
    </source>
</evidence>
<evidence type="ECO:0000256" key="7">
    <source>
        <dbReference type="ARBA" id="ARBA00029447"/>
    </source>
</evidence>
<dbReference type="GO" id="GO:0007165">
    <property type="term" value="P:signal transduction"/>
    <property type="evidence" value="ECO:0007669"/>
    <property type="project" value="UniProtKB-KW"/>
</dbReference>
<dbReference type="Gene3D" id="6.10.340.10">
    <property type="match status" value="1"/>
</dbReference>
<gene>
    <name evidence="12" type="ORF">Ami103574_15240</name>
</gene>
<dbReference type="InterPro" id="IPR029151">
    <property type="entry name" value="Sensor-like_sf"/>
</dbReference>
<dbReference type="InterPro" id="IPR033479">
    <property type="entry name" value="dCache_1"/>
</dbReference>
<keyword evidence="5 9" id="KW-1133">Transmembrane helix</keyword>
<dbReference type="GO" id="GO:0005886">
    <property type="term" value="C:plasma membrane"/>
    <property type="evidence" value="ECO:0007669"/>
    <property type="project" value="UniProtKB-SubCell"/>
</dbReference>
<evidence type="ECO:0000256" key="5">
    <source>
        <dbReference type="ARBA" id="ARBA00022989"/>
    </source>
</evidence>
<dbReference type="GO" id="GO:0004888">
    <property type="term" value="F:transmembrane signaling receptor activity"/>
    <property type="evidence" value="ECO:0007669"/>
    <property type="project" value="TreeGrafter"/>
</dbReference>
<feature type="domain" description="Methyl-accepting transducer" evidence="10">
    <location>
        <begin position="400"/>
        <end position="629"/>
    </location>
</feature>
<keyword evidence="2" id="KW-1003">Cell membrane</keyword>
<dbReference type="Pfam" id="PF00015">
    <property type="entry name" value="MCPsignal"/>
    <property type="match status" value="1"/>
</dbReference>
<dbReference type="Pfam" id="PF02743">
    <property type="entry name" value="dCache_1"/>
    <property type="match status" value="1"/>
</dbReference>
<feature type="domain" description="HAMP" evidence="11">
    <location>
        <begin position="297"/>
        <end position="350"/>
    </location>
</feature>
<sequence length="649" mass="71064">MKYLKNKLLLFISVLLVLTTLFLTIISSTLFYQSSMSEAKNNSLYLAEAYQQRVDAVLSIYRDAVSKTSVKSFLTDGATPEAEQRRLLQEEADVSGFDYLTIADAQGNNEKGDQISDQEFFQQAQNGVPYMSRPVLSAEQKLVLYIAAPIENTDKILYGVVPYEVINTKLSEIKIGESGYAFVIDKDGLTTIHPDEENVSNPKDYFELAKEDDNYIPTSKIFGEMIEGKTGTGFSYYNGQRRLVGYTPLDGPEGWSIAVTTPLTQIEASLRTTLLICILVGIIQLAVAFVITRVFAQKITQPIVEATRRIERLAEGDLTEDIQLSNGKDESARLIQALQNTVHGLRSYIIDISTVLDGVASKNLTVFSQVDYKGDFVPIQTSLNQILHTLNSTLGDISGATEQVRASSSQVALGGQNLAENSTEQASTTETLTLSLEEVSKRIQENADDALSMKNITQEALLETQRGDDEMQRLKQSMASIDTSAKKIQSIIRIIDDIAFQTNILALNAAVEAARAGEAGKGFSVVADEVRALASKSADAAKQTTDLINSTIQSVVQGKQNTEQTADVFQKIVEQTSTVNSFVTKISDSLEKQAASVSELEDGMQRISMVTQANSATAEESAATSEELLGQMQLLQERIAQFQISESCK</sequence>
<keyword evidence="6 9" id="KW-0472">Membrane</keyword>
<keyword evidence="13" id="KW-1185">Reference proteome</keyword>
<dbReference type="SUPFAM" id="SSF58104">
    <property type="entry name" value="Methyl-accepting chemotaxis protein (MCP) signaling domain"/>
    <property type="match status" value="1"/>
</dbReference>
<evidence type="ECO:0000256" key="2">
    <source>
        <dbReference type="ARBA" id="ARBA00022475"/>
    </source>
</evidence>
<dbReference type="CDD" id="cd12914">
    <property type="entry name" value="PDC1_DGC_like"/>
    <property type="match status" value="1"/>
</dbReference>
<dbReference type="PANTHER" id="PTHR43531">
    <property type="entry name" value="PROTEIN ICFG"/>
    <property type="match status" value="1"/>
</dbReference>
<dbReference type="InterPro" id="IPR004089">
    <property type="entry name" value="MCPsignal_dom"/>
</dbReference>
<feature type="transmembrane region" description="Helical" evidence="9">
    <location>
        <begin position="273"/>
        <end position="296"/>
    </location>
</feature>
<dbReference type="CDD" id="cd11386">
    <property type="entry name" value="MCP_signal"/>
    <property type="match status" value="1"/>
</dbReference>
<proteinExistence type="inferred from homology"/>
<dbReference type="InterPro" id="IPR003660">
    <property type="entry name" value="HAMP_dom"/>
</dbReference>
<dbReference type="SMART" id="SM00283">
    <property type="entry name" value="MA"/>
    <property type="match status" value="1"/>
</dbReference>
<reference evidence="12 13" key="1">
    <citation type="submission" date="2020-02" db="EMBL/GenBank/DDBJ databases">
        <authorList>
            <person name="Kim Y.B."/>
            <person name="Roh S.W."/>
        </authorList>
    </citation>
    <scope>NUCLEOTIDE SEQUENCE [LARGE SCALE GENOMIC DNA]</scope>
    <source>
        <strain evidence="12 13">DSM 103574</strain>
    </source>
</reference>
<evidence type="ECO:0000256" key="3">
    <source>
        <dbReference type="ARBA" id="ARBA00022500"/>
    </source>
</evidence>
<evidence type="ECO:0000259" key="11">
    <source>
        <dbReference type="PROSITE" id="PS50885"/>
    </source>
</evidence>
<evidence type="ECO:0000259" key="10">
    <source>
        <dbReference type="PROSITE" id="PS50111"/>
    </source>
</evidence>
<dbReference type="EMBL" id="CP048649">
    <property type="protein sequence ID" value="QIB70564.1"/>
    <property type="molecule type" value="Genomic_DNA"/>
</dbReference>
<dbReference type="RefSeq" id="WP_163067801.1">
    <property type="nucleotide sequence ID" value="NZ_CP048649.1"/>
</dbReference>
<dbReference type="GO" id="GO:0006935">
    <property type="term" value="P:chemotaxis"/>
    <property type="evidence" value="ECO:0007669"/>
    <property type="project" value="UniProtKB-KW"/>
</dbReference>
<name>A0A858C0H0_9FIRM</name>
<evidence type="ECO:0000256" key="9">
    <source>
        <dbReference type="SAM" id="Phobius"/>
    </source>
</evidence>
<organism evidence="12 13">
    <name type="scientific">Aminipila butyrica</name>
    <dbReference type="NCBI Taxonomy" id="433296"/>
    <lineage>
        <taxon>Bacteria</taxon>
        <taxon>Bacillati</taxon>
        <taxon>Bacillota</taxon>
        <taxon>Clostridia</taxon>
        <taxon>Peptostreptococcales</taxon>
        <taxon>Anaerovoracaceae</taxon>
        <taxon>Aminipila</taxon>
    </lineage>
</organism>
<dbReference type="SUPFAM" id="SSF103190">
    <property type="entry name" value="Sensory domain-like"/>
    <property type="match status" value="1"/>
</dbReference>
<dbReference type="CDD" id="cd06225">
    <property type="entry name" value="HAMP"/>
    <property type="match status" value="1"/>
</dbReference>